<gene>
    <name evidence="7" type="ORF">F9K24_01305</name>
</gene>
<dbReference type="GO" id="GO:0055091">
    <property type="term" value="P:phospholipid homeostasis"/>
    <property type="evidence" value="ECO:0007669"/>
    <property type="project" value="TreeGrafter"/>
</dbReference>
<name>A0A833H5Q7_9LEPT</name>
<evidence type="ECO:0000259" key="6">
    <source>
        <dbReference type="Pfam" id="PF09924"/>
    </source>
</evidence>
<keyword evidence="3" id="KW-0812">Transmembrane</keyword>
<dbReference type="Proteomes" id="UP000460298">
    <property type="component" value="Unassembled WGS sequence"/>
</dbReference>
<dbReference type="GO" id="GO:0016755">
    <property type="term" value="F:aminoacyltransferase activity"/>
    <property type="evidence" value="ECO:0007669"/>
    <property type="project" value="TreeGrafter"/>
</dbReference>
<reference evidence="7 8" key="1">
    <citation type="submission" date="2019-10" db="EMBL/GenBank/DDBJ databases">
        <title>Extracellular Electron Transfer in a Candidatus Methanoperedens spp. Enrichment Culture.</title>
        <authorList>
            <person name="Berger S."/>
            <person name="Rangel Shaw D."/>
            <person name="Berben T."/>
            <person name="In 'T Zandt M."/>
            <person name="Frank J."/>
            <person name="Reimann J."/>
            <person name="Jetten M.S.M."/>
            <person name="Welte C.U."/>
        </authorList>
    </citation>
    <scope>NUCLEOTIDE SEQUENCE [LARGE SCALE GENOMIC DNA]</scope>
    <source>
        <strain evidence="7">SB12</strain>
    </source>
</reference>
<evidence type="ECO:0000313" key="8">
    <source>
        <dbReference type="Proteomes" id="UP000460298"/>
    </source>
</evidence>
<comment type="caution">
    <text evidence="7">The sequence shown here is derived from an EMBL/GenBank/DDBJ whole genome shotgun (WGS) entry which is preliminary data.</text>
</comment>
<keyword evidence="5" id="KW-0472">Membrane</keyword>
<proteinExistence type="predicted"/>
<evidence type="ECO:0000313" key="7">
    <source>
        <dbReference type="EMBL" id="KAB2935393.1"/>
    </source>
</evidence>
<dbReference type="GO" id="GO:0005886">
    <property type="term" value="C:plasma membrane"/>
    <property type="evidence" value="ECO:0007669"/>
    <property type="project" value="UniProtKB-SubCell"/>
</dbReference>
<dbReference type="Pfam" id="PF09924">
    <property type="entry name" value="LPG_synthase_C"/>
    <property type="match status" value="1"/>
</dbReference>
<dbReference type="AlphaFoldDB" id="A0A833H5Q7"/>
<sequence>MTTEKLPLSWRLDDAPTVISRSLLLSRSLWIQSVTLKQTSDLYELLIDLRASPRPAILRGVSEEIALRFCNAGGHAFQSGIEAALDLNDAAWHRSSLRELARRALRYGRIEYFPAPQSDRPFPDLQELRSRSAYAHRPTLRGLFLTDASQWHKAWSFVVGGQVVGLVTASRRGEQAYHTEILMRAKDAPKGTMEALIIRAATDLKQEGAYELSLGECPFVVGDPPDIRIHLFGRMMSHAYHARGLYAFKAKFHPQWRPVFLVSRRRLFLPLVDMFFTTGSARLFFDALFHR</sequence>
<evidence type="ECO:0000256" key="4">
    <source>
        <dbReference type="ARBA" id="ARBA00022989"/>
    </source>
</evidence>
<dbReference type="InterPro" id="IPR024320">
    <property type="entry name" value="LPG_synthase_C"/>
</dbReference>
<evidence type="ECO:0000256" key="3">
    <source>
        <dbReference type="ARBA" id="ARBA00022692"/>
    </source>
</evidence>
<dbReference type="PANTHER" id="PTHR34697:SF2">
    <property type="entry name" value="PHOSPHATIDYLGLYCEROL LYSYLTRANSFERASE"/>
    <property type="match status" value="1"/>
</dbReference>
<evidence type="ECO:0000256" key="5">
    <source>
        <dbReference type="ARBA" id="ARBA00023136"/>
    </source>
</evidence>
<dbReference type="EMBL" id="WBUI01000001">
    <property type="protein sequence ID" value="KAB2935393.1"/>
    <property type="molecule type" value="Genomic_DNA"/>
</dbReference>
<comment type="subcellular location">
    <subcellularLocation>
        <location evidence="1">Cell membrane</location>
        <topology evidence="1">Multi-pass membrane protein</topology>
    </subcellularLocation>
</comment>
<organism evidence="7 8">
    <name type="scientific">Leptonema illini</name>
    <dbReference type="NCBI Taxonomy" id="183"/>
    <lineage>
        <taxon>Bacteria</taxon>
        <taxon>Pseudomonadati</taxon>
        <taxon>Spirochaetota</taxon>
        <taxon>Spirochaetia</taxon>
        <taxon>Leptospirales</taxon>
        <taxon>Leptospiraceae</taxon>
        <taxon>Leptonema</taxon>
    </lineage>
</organism>
<dbReference type="SUPFAM" id="SSF55729">
    <property type="entry name" value="Acyl-CoA N-acyltransferases (Nat)"/>
    <property type="match status" value="1"/>
</dbReference>
<accession>A0A833H5Q7</accession>
<keyword evidence="4" id="KW-1133">Transmembrane helix</keyword>
<evidence type="ECO:0000256" key="1">
    <source>
        <dbReference type="ARBA" id="ARBA00004651"/>
    </source>
</evidence>
<dbReference type="InterPro" id="IPR016181">
    <property type="entry name" value="Acyl_CoA_acyltransferase"/>
</dbReference>
<feature type="domain" description="Phosphatidylglycerol lysyltransferase C-terminal" evidence="6">
    <location>
        <begin position="47"/>
        <end position="262"/>
    </location>
</feature>
<protein>
    <submittedName>
        <fullName evidence="7">DUF2156 domain-containing protein</fullName>
    </submittedName>
</protein>
<keyword evidence="2" id="KW-1003">Cell membrane</keyword>
<dbReference type="PANTHER" id="PTHR34697">
    <property type="entry name" value="PHOSPHATIDYLGLYCEROL LYSYLTRANSFERASE"/>
    <property type="match status" value="1"/>
</dbReference>
<evidence type="ECO:0000256" key="2">
    <source>
        <dbReference type="ARBA" id="ARBA00022475"/>
    </source>
</evidence>
<dbReference type="InterPro" id="IPR051211">
    <property type="entry name" value="PG_lysyltransferase"/>
</dbReference>